<dbReference type="EMBL" id="WEGH01000003">
    <property type="protein sequence ID" value="MQY06456.1"/>
    <property type="molecule type" value="Genomic_DNA"/>
</dbReference>
<evidence type="ECO:0000313" key="5">
    <source>
        <dbReference type="EMBL" id="MQY06456.1"/>
    </source>
</evidence>
<evidence type="ECO:0000313" key="6">
    <source>
        <dbReference type="Proteomes" id="UP000487268"/>
    </source>
</evidence>
<evidence type="ECO:0000256" key="2">
    <source>
        <dbReference type="ARBA" id="ARBA00022679"/>
    </source>
</evidence>
<accession>A0A7K0BZE5</accession>
<reference evidence="5 6" key="1">
    <citation type="submission" date="2019-10" db="EMBL/GenBank/DDBJ databases">
        <title>Actinomadura rubteroloni sp. nov. and Actinomadura macrotermitis sp. nov., isolated from the gut of fungus growing-termite Macrotermes natalensis.</title>
        <authorList>
            <person name="Benndorf R."/>
            <person name="Martin K."/>
            <person name="Kuefner M."/>
            <person name="De Beer W."/>
            <person name="Kaster A.-K."/>
            <person name="Vollmers J."/>
            <person name="Poulsen M."/>
            <person name="Beemelmanns C."/>
        </authorList>
    </citation>
    <scope>NUCLEOTIDE SEQUENCE [LARGE SCALE GENOMIC DNA]</scope>
    <source>
        <strain evidence="5 6">RB68</strain>
    </source>
</reference>
<dbReference type="Proteomes" id="UP000487268">
    <property type="component" value="Unassembled WGS sequence"/>
</dbReference>
<dbReference type="InterPro" id="IPR041698">
    <property type="entry name" value="Methyltransf_25"/>
</dbReference>
<keyword evidence="2 5" id="KW-0808">Transferase</keyword>
<evidence type="ECO:0000259" key="4">
    <source>
        <dbReference type="Pfam" id="PF13649"/>
    </source>
</evidence>
<dbReference type="PANTHER" id="PTHR43464">
    <property type="entry name" value="METHYLTRANSFERASE"/>
    <property type="match status" value="1"/>
</dbReference>
<feature type="domain" description="Methyltransferase" evidence="4">
    <location>
        <begin position="56"/>
        <end position="152"/>
    </location>
</feature>
<proteinExistence type="predicted"/>
<keyword evidence="6" id="KW-1185">Reference proteome</keyword>
<evidence type="ECO:0000256" key="1">
    <source>
        <dbReference type="ARBA" id="ARBA00022603"/>
    </source>
</evidence>
<keyword evidence="5" id="KW-0830">Ubiquinone</keyword>
<evidence type="ECO:0000256" key="3">
    <source>
        <dbReference type="ARBA" id="ARBA00022691"/>
    </source>
</evidence>
<dbReference type="PANTHER" id="PTHR43464:SF19">
    <property type="entry name" value="UBIQUINONE BIOSYNTHESIS O-METHYLTRANSFERASE, MITOCHONDRIAL"/>
    <property type="match status" value="1"/>
</dbReference>
<dbReference type="SUPFAM" id="SSF53335">
    <property type="entry name" value="S-adenosyl-L-methionine-dependent methyltransferases"/>
    <property type="match status" value="1"/>
</dbReference>
<dbReference type="InterPro" id="IPR029063">
    <property type="entry name" value="SAM-dependent_MTases_sf"/>
</dbReference>
<dbReference type="CDD" id="cd02440">
    <property type="entry name" value="AdoMet_MTases"/>
    <property type="match status" value="1"/>
</dbReference>
<dbReference type="AlphaFoldDB" id="A0A7K0BZE5"/>
<name>A0A7K0BZE5_9ACTN</name>
<keyword evidence="1 5" id="KW-0489">Methyltransferase</keyword>
<dbReference type="EC" id="2.1.1.163" evidence="5"/>
<gene>
    <name evidence="5" type="primary">ubiE_7</name>
    <name evidence="5" type="ORF">ACRB68_45440</name>
</gene>
<dbReference type="RefSeq" id="WP_153535714.1">
    <property type="nucleotide sequence ID" value="NZ_WEGH01000003.1"/>
</dbReference>
<dbReference type="GO" id="GO:0032259">
    <property type="term" value="P:methylation"/>
    <property type="evidence" value="ECO:0007669"/>
    <property type="project" value="UniProtKB-KW"/>
</dbReference>
<comment type="caution">
    <text evidence="5">The sequence shown here is derived from an EMBL/GenBank/DDBJ whole genome shotgun (WGS) entry which is preliminary data.</text>
</comment>
<protein>
    <submittedName>
        <fullName evidence="5">Ubiquinone/menaquinone biosynthesis C-methyltransferase UbiE</fullName>
        <ecNumber evidence="5">2.1.1.163</ecNumber>
    </submittedName>
</protein>
<dbReference type="GO" id="GO:0043770">
    <property type="term" value="F:demethylmenaquinone methyltransferase activity"/>
    <property type="evidence" value="ECO:0007669"/>
    <property type="project" value="UniProtKB-EC"/>
</dbReference>
<dbReference type="OrthoDB" id="3825914at2"/>
<dbReference type="Gene3D" id="3.40.50.150">
    <property type="entry name" value="Vaccinia Virus protein VP39"/>
    <property type="match status" value="1"/>
</dbReference>
<sequence length="234" mass="25145">MSTDQKYDFATADFDAVYRGGEFLEGSEITGVPWDIGAAQPAVIELAEQGHLRGAVLDIGCGLGDNAIHLAGRGIRVTAVDAAPLAIEHARRRADDAGVAGAVDFAVADATRLDGFEGRFDTILDSALFHTLEGDARERYLDAVHRAARPGGRLVMLCFAEVPGGMPAPLAVSEPYLRDALERHGWKPQEVRPSVFKGVAAVTQKFLDKVGARPDVDEQGRTELPIWTVLAERT</sequence>
<keyword evidence="3" id="KW-0949">S-adenosyl-L-methionine</keyword>
<dbReference type="Pfam" id="PF13649">
    <property type="entry name" value="Methyltransf_25"/>
    <property type="match status" value="1"/>
</dbReference>
<organism evidence="5 6">
    <name type="scientific">Actinomadura macrotermitis</name>
    <dbReference type="NCBI Taxonomy" id="2585200"/>
    <lineage>
        <taxon>Bacteria</taxon>
        <taxon>Bacillati</taxon>
        <taxon>Actinomycetota</taxon>
        <taxon>Actinomycetes</taxon>
        <taxon>Streptosporangiales</taxon>
        <taxon>Thermomonosporaceae</taxon>
        <taxon>Actinomadura</taxon>
    </lineage>
</organism>